<dbReference type="PANTHER" id="PTHR48024">
    <property type="entry name" value="GEO13361P1-RELATED"/>
    <property type="match status" value="1"/>
</dbReference>
<comment type="caution">
    <text evidence="4">The sequence shown here is derived from an EMBL/GenBank/DDBJ whole genome shotgun (WGS) entry which is preliminary data.</text>
</comment>
<evidence type="ECO:0000256" key="2">
    <source>
        <dbReference type="PROSITE-ProRule" id="PRU00176"/>
    </source>
</evidence>
<evidence type="ECO:0000259" key="3">
    <source>
        <dbReference type="PROSITE" id="PS50102"/>
    </source>
</evidence>
<keyword evidence="1 2" id="KW-0694">RNA-binding</keyword>
<dbReference type="InterPro" id="IPR050886">
    <property type="entry name" value="RNA-binding_reg"/>
</dbReference>
<evidence type="ECO:0000313" key="5">
    <source>
        <dbReference type="Proteomes" id="UP000298416"/>
    </source>
</evidence>
<evidence type="ECO:0000256" key="1">
    <source>
        <dbReference type="ARBA" id="ARBA00022884"/>
    </source>
</evidence>
<dbReference type="GO" id="GO:1990428">
    <property type="term" value="P:miRNA transport"/>
    <property type="evidence" value="ECO:0007669"/>
    <property type="project" value="TreeGrafter"/>
</dbReference>
<dbReference type="Gene3D" id="3.30.70.330">
    <property type="match status" value="1"/>
</dbReference>
<dbReference type="SUPFAM" id="SSF54928">
    <property type="entry name" value="RNA-binding domain, RBD"/>
    <property type="match status" value="1"/>
</dbReference>
<dbReference type="PROSITE" id="PS50102">
    <property type="entry name" value="RRM"/>
    <property type="match status" value="1"/>
</dbReference>
<dbReference type="InterPro" id="IPR035979">
    <property type="entry name" value="RBD_domain_sf"/>
</dbReference>
<dbReference type="EMBL" id="PNBA02000001">
    <property type="protein sequence ID" value="KAG6436170.1"/>
    <property type="molecule type" value="Genomic_DNA"/>
</dbReference>
<dbReference type="Proteomes" id="UP000298416">
    <property type="component" value="Unassembled WGS sequence"/>
</dbReference>
<feature type="domain" description="RRM" evidence="3">
    <location>
        <begin position="1"/>
        <end position="47"/>
    </location>
</feature>
<reference evidence="4" key="2">
    <citation type="submission" date="2020-08" db="EMBL/GenBank/DDBJ databases">
        <title>Plant Genome Project.</title>
        <authorList>
            <person name="Zhang R.-G."/>
        </authorList>
    </citation>
    <scope>NUCLEOTIDE SEQUENCE</scope>
    <source>
        <strain evidence="4">Huo1</strain>
        <tissue evidence="4">Leaf</tissue>
    </source>
</reference>
<reference evidence="4" key="1">
    <citation type="submission" date="2018-01" db="EMBL/GenBank/DDBJ databases">
        <authorList>
            <person name="Mao J.F."/>
        </authorList>
    </citation>
    <scope>NUCLEOTIDE SEQUENCE</scope>
    <source>
        <strain evidence="4">Huo1</strain>
        <tissue evidence="4">Leaf</tissue>
    </source>
</reference>
<accession>A0A8X8YNJ2</accession>
<protein>
    <recommendedName>
        <fullName evidence="3">RRM domain-containing protein</fullName>
    </recommendedName>
</protein>
<proteinExistence type="predicted"/>
<dbReference type="InterPro" id="IPR000504">
    <property type="entry name" value="RRM_dom"/>
</dbReference>
<gene>
    <name evidence="4" type="ORF">SASPL_101055</name>
</gene>
<dbReference type="PANTHER" id="PTHR48024:SF56">
    <property type="entry name" value="HETEROGENEOUS NUCLEAR RIBONUCLEOPROTEIN A0"/>
    <property type="match status" value="1"/>
</dbReference>
<name>A0A8X8YNJ2_SALSN</name>
<dbReference type="AlphaFoldDB" id="A0A8X8YNJ2"/>
<sequence length="75" mass="8596">MNDRETGRSRGFRFVTFKDEQSMRDEIEGLKSEELDGRSITVNEAQSRGGGGYERHFNLAVDIFDLLALAENFYC</sequence>
<dbReference type="InterPro" id="IPR012677">
    <property type="entry name" value="Nucleotide-bd_a/b_plait_sf"/>
</dbReference>
<dbReference type="Pfam" id="PF00076">
    <property type="entry name" value="RRM_1"/>
    <property type="match status" value="1"/>
</dbReference>
<evidence type="ECO:0000313" key="4">
    <source>
        <dbReference type="EMBL" id="KAG6436170.1"/>
    </source>
</evidence>
<organism evidence="4">
    <name type="scientific">Salvia splendens</name>
    <name type="common">Scarlet sage</name>
    <dbReference type="NCBI Taxonomy" id="180675"/>
    <lineage>
        <taxon>Eukaryota</taxon>
        <taxon>Viridiplantae</taxon>
        <taxon>Streptophyta</taxon>
        <taxon>Embryophyta</taxon>
        <taxon>Tracheophyta</taxon>
        <taxon>Spermatophyta</taxon>
        <taxon>Magnoliopsida</taxon>
        <taxon>eudicotyledons</taxon>
        <taxon>Gunneridae</taxon>
        <taxon>Pentapetalae</taxon>
        <taxon>asterids</taxon>
        <taxon>lamiids</taxon>
        <taxon>Lamiales</taxon>
        <taxon>Lamiaceae</taxon>
        <taxon>Nepetoideae</taxon>
        <taxon>Mentheae</taxon>
        <taxon>Salviinae</taxon>
        <taxon>Salvia</taxon>
        <taxon>Salvia subgen. Calosphace</taxon>
        <taxon>core Calosphace</taxon>
    </lineage>
</organism>
<keyword evidence="5" id="KW-1185">Reference proteome</keyword>
<dbReference type="GO" id="GO:0003723">
    <property type="term" value="F:RNA binding"/>
    <property type="evidence" value="ECO:0007669"/>
    <property type="project" value="UniProtKB-UniRule"/>
</dbReference>